<dbReference type="InterPro" id="IPR011050">
    <property type="entry name" value="Pectin_lyase_fold/virulence"/>
</dbReference>
<dbReference type="SMART" id="SM00710">
    <property type="entry name" value="PbH1"/>
    <property type="match status" value="6"/>
</dbReference>
<evidence type="ECO:0000256" key="4">
    <source>
        <dbReference type="ARBA" id="ARBA00022525"/>
    </source>
</evidence>
<evidence type="ECO:0000256" key="5">
    <source>
        <dbReference type="ARBA" id="ARBA00022729"/>
    </source>
</evidence>
<evidence type="ECO:0000256" key="12">
    <source>
        <dbReference type="PROSITE-ProRule" id="PRU10052"/>
    </source>
</evidence>
<dbReference type="InterPro" id="IPR000743">
    <property type="entry name" value="Glyco_hydro_28"/>
</dbReference>
<keyword evidence="10" id="KW-0961">Cell wall biogenesis/degradation</keyword>
<name>A0A8H5ZPT2_COCSA</name>
<evidence type="ECO:0000256" key="13">
    <source>
        <dbReference type="RuleBase" id="RU361169"/>
    </source>
</evidence>
<dbReference type="InterPro" id="IPR012334">
    <property type="entry name" value="Pectin_lyas_fold"/>
</dbReference>
<evidence type="ECO:0000256" key="9">
    <source>
        <dbReference type="ARBA" id="ARBA00023295"/>
    </source>
</evidence>
<feature type="chain" id="PRO_5034931340" description="endo-polygalacturonase" evidence="14">
    <location>
        <begin position="20"/>
        <end position="364"/>
    </location>
</feature>
<dbReference type="GO" id="GO:0004650">
    <property type="term" value="F:polygalacturonase activity"/>
    <property type="evidence" value="ECO:0007669"/>
    <property type="project" value="UniProtKB-EC"/>
</dbReference>
<evidence type="ECO:0000256" key="2">
    <source>
        <dbReference type="ARBA" id="ARBA00008834"/>
    </source>
</evidence>
<evidence type="ECO:0000313" key="16">
    <source>
        <dbReference type="Proteomes" id="UP000624244"/>
    </source>
</evidence>
<dbReference type="GO" id="GO:0045490">
    <property type="term" value="P:pectin catabolic process"/>
    <property type="evidence" value="ECO:0007669"/>
    <property type="project" value="TreeGrafter"/>
</dbReference>
<keyword evidence="9 13" id="KW-0326">Glycosidase</keyword>
<keyword evidence="5 14" id="KW-0732">Signal</keyword>
<keyword evidence="4" id="KW-0964">Secreted</keyword>
<protein>
    <recommendedName>
        <fullName evidence="3">endo-polygalacturonase</fullName>
        <ecNumber evidence="3">3.2.1.15</ecNumber>
    </recommendedName>
</protein>
<dbReference type="PANTHER" id="PTHR31884:SF1">
    <property type="entry name" value="POLYGALACTURONASE"/>
    <property type="match status" value="1"/>
</dbReference>
<reference evidence="15" key="1">
    <citation type="submission" date="2019-11" db="EMBL/GenBank/DDBJ databases">
        <title>Bipolaris sorokiniana Genome sequencing.</title>
        <authorList>
            <person name="Wang H."/>
        </authorList>
    </citation>
    <scope>NUCLEOTIDE SEQUENCE</scope>
</reference>
<organism evidence="15 16">
    <name type="scientific">Cochliobolus sativus</name>
    <name type="common">Common root rot and spot blotch fungus</name>
    <name type="synonym">Bipolaris sorokiniana</name>
    <dbReference type="NCBI Taxonomy" id="45130"/>
    <lineage>
        <taxon>Eukaryota</taxon>
        <taxon>Fungi</taxon>
        <taxon>Dikarya</taxon>
        <taxon>Ascomycota</taxon>
        <taxon>Pezizomycotina</taxon>
        <taxon>Dothideomycetes</taxon>
        <taxon>Pleosporomycetidae</taxon>
        <taxon>Pleosporales</taxon>
        <taxon>Pleosporineae</taxon>
        <taxon>Pleosporaceae</taxon>
        <taxon>Bipolaris</taxon>
    </lineage>
</organism>
<dbReference type="GO" id="GO:0005576">
    <property type="term" value="C:extracellular region"/>
    <property type="evidence" value="ECO:0007669"/>
    <property type="project" value="UniProtKB-SubCell"/>
</dbReference>
<keyword evidence="8" id="KW-1015">Disulfide bond</keyword>
<feature type="signal peptide" evidence="14">
    <location>
        <begin position="1"/>
        <end position="19"/>
    </location>
</feature>
<dbReference type="OMA" id="WTGNSIT"/>
<evidence type="ECO:0000256" key="14">
    <source>
        <dbReference type="SAM" id="SignalP"/>
    </source>
</evidence>
<evidence type="ECO:0000256" key="7">
    <source>
        <dbReference type="ARBA" id="ARBA00022801"/>
    </source>
</evidence>
<dbReference type="EC" id="3.2.1.15" evidence="3"/>
<evidence type="ECO:0000256" key="6">
    <source>
        <dbReference type="ARBA" id="ARBA00022737"/>
    </source>
</evidence>
<dbReference type="AlphaFoldDB" id="A0A8H5ZPT2"/>
<evidence type="ECO:0000256" key="11">
    <source>
        <dbReference type="ARBA" id="ARBA00034074"/>
    </source>
</evidence>
<dbReference type="SUPFAM" id="SSF51126">
    <property type="entry name" value="Pectin lyase-like"/>
    <property type="match status" value="1"/>
</dbReference>
<accession>A0A8H5ZPT2</accession>
<comment type="similarity">
    <text evidence="2 13">Belongs to the glycosyl hydrolase 28 family.</text>
</comment>
<sequence length="364" mass="36532">MVAYALTSMLLSAGALVSAAPSGLDARAGCTFTDAATAIKNKASCTDIVISGMTVPAGTTLDLTGLKSGTTVTFQGTTTFGYKEWAGPLISVSGTNIKVVGAAGHTIDCAGQKWWDGKGSNGGKTKPKFFYAHSLTTSSISGLNVKNTPVQAFSINGATDLTLDHITIDNSAGDSAGGHNTDAFDVGSSSGITISNANIKNQDDCVAINSGSNIKVTNCQCSGGHGVSIGSVGGRKDNTVKGVVVSGTTIANSDNGVRIKTISGATGSVSDITYENITLKNIAKYGIVIEQDYLNGGPTGKPTTGVPITGVTLKNVAGTVTSSGTEIYVLCGTGSCSGWNWSGVSITGGKKSSSCLNVPAGASC</sequence>
<evidence type="ECO:0000256" key="3">
    <source>
        <dbReference type="ARBA" id="ARBA00012736"/>
    </source>
</evidence>
<comment type="subcellular location">
    <subcellularLocation>
        <location evidence="1">Secreted</location>
    </subcellularLocation>
</comment>
<keyword evidence="7 13" id="KW-0378">Hydrolase</keyword>
<comment type="catalytic activity">
    <reaction evidence="11">
        <text>(1,4-alpha-D-galacturonosyl)n+m + H2O = (1,4-alpha-D-galacturonosyl)n + (1,4-alpha-D-galacturonosyl)m.</text>
        <dbReference type="EC" id="3.2.1.15"/>
    </reaction>
</comment>
<dbReference type="InterPro" id="IPR050434">
    <property type="entry name" value="Glycosyl_hydrlase_28"/>
</dbReference>
<dbReference type="Pfam" id="PF00295">
    <property type="entry name" value="Glyco_hydro_28"/>
    <property type="match status" value="1"/>
</dbReference>
<dbReference type="Proteomes" id="UP000624244">
    <property type="component" value="Unassembled WGS sequence"/>
</dbReference>
<dbReference type="EMBL" id="WNKQ01000004">
    <property type="protein sequence ID" value="KAF5851990.1"/>
    <property type="molecule type" value="Genomic_DNA"/>
</dbReference>
<evidence type="ECO:0000256" key="10">
    <source>
        <dbReference type="ARBA" id="ARBA00023316"/>
    </source>
</evidence>
<dbReference type="GO" id="GO:0071555">
    <property type="term" value="P:cell wall organization"/>
    <property type="evidence" value="ECO:0007669"/>
    <property type="project" value="UniProtKB-KW"/>
</dbReference>
<evidence type="ECO:0000256" key="1">
    <source>
        <dbReference type="ARBA" id="ARBA00004613"/>
    </source>
</evidence>
<comment type="caution">
    <text evidence="15">The sequence shown here is derived from an EMBL/GenBank/DDBJ whole genome shotgun (WGS) entry which is preliminary data.</text>
</comment>
<proteinExistence type="inferred from homology"/>
<gene>
    <name evidence="15" type="ORF">GGP41_000749</name>
</gene>
<dbReference type="FunFam" id="2.160.20.10:FF:000002">
    <property type="entry name" value="Endopolygalacturonase D"/>
    <property type="match status" value="1"/>
</dbReference>
<dbReference type="InterPro" id="IPR006626">
    <property type="entry name" value="PbH1"/>
</dbReference>
<dbReference type="Gene3D" id="2.160.20.10">
    <property type="entry name" value="Single-stranded right-handed beta-helix, Pectin lyase-like"/>
    <property type="match status" value="1"/>
</dbReference>
<feature type="active site" evidence="12">
    <location>
        <position position="225"/>
    </location>
</feature>
<evidence type="ECO:0000313" key="15">
    <source>
        <dbReference type="EMBL" id="KAF5851990.1"/>
    </source>
</evidence>
<dbReference type="PROSITE" id="PS00502">
    <property type="entry name" value="POLYGALACTURONASE"/>
    <property type="match status" value="1"/>
</dbReference>
<evidence type="ECO:0000256" key="8">
    <source>
        <dbReference type="ARBA" id="ARBA00023157"/>
    </source>
</evidence>
<dbReference type="PANTHER" id="PTHR31884">
    <property type="entry name" value="POLYGALACTURONASE"/>
    <property type="match status" value="1"/>
</dbReference>
<keyword evidence="6" id="KW-0677">Repeat</keyword>